<comment type="caution">
    <text evidence="7">The sequence shown here is derived from an EMBL/GenBank/DDBJ whole genome shotgun (WGS) entry which is preliminary data.</text>
</comment>
<sequence>MKLFLQETRKLAALTRSDPKSLAAGIIAPTVILIIFALTFGNFAALKIAVVNNDTGPMGNELTSSVFTQTSPLTGKPYFEAVPTTLLEATQLYESGAINGILTIPSDFSDELSSHIPARIGYEFNNSNTDMAKNLRLYLDEGIYDFYTRHLPGMNLHINTEMKAPTQLDWFTIIAVGIFLLAFLMGAMFNFLYLFNKERQYATLTQYRLSPKPLLATFLARLTVALAAGLTTAAVNAALLRLLTSVNLADHALRLLPILFILGLAFISYAVLISMLVNKFSGAAMLAMISAVVIWFLSGATTSVTYASGALLNIALALPSSYGLAQIRAIIFNVDQSAGGLLNIEKGWLVMTAYALILTITAYGVYRRKLSAAS</sequence>
<protein>
    <submittedName>
        <fullName evidence="7">ABC-2 type transport system permease protein</fullName>
    </submittedName>
</protein>
<dbReference type="EMBL" id="JAVDUJ010000001">
    <property type="protein sequence ID" value="MDR6938698.1"/>
    <property type="molecule type" value="Genomic_DNA"/>
</dbReference>
<dbReference type="InterPro" id="IPR013525">
    <property type="entry name" value="ABC2_TM"/>
</dbReference>
<evidence type="ECO:0000256" key="1">
    <source>
        <dbReference type="ARBA" id="ARBA00004141"/>
    </source>
</evidence>
<comment type="subcellular location">
    <subcellularLocation>
        <location evidence="1">Membrane</location>
        <topology evidence="1">Multi-pass membrane protein</topology>
    </subcellularLocation>
</comment>
<dbReference type="Pfam" id="PF12698">
    <property type="entry name" value="ABC2_membrane_3"/>
    <property type="match status" value="1"/>
</dbReference>
<dbReference type="PANTHER" id="PTHR43077:SF10">
    <property type="entry name" value="TRANSPORT PERMEASE PROTEIN"/>
    <property type="match status" value="1"/>
</dbReference>
<evidence type="ECO:0000256" key="3">
    <source>
        <dbReference type="ARBA" id="ARBA00022989"/>
    </source>
</evidence>
<evidence type="ECO:0000313" key="7">
    <source>
        <dbReference type="EMBL" id="MDR6938698.1"/>
    </source>
</evidence>
<evidence type="ECO:0000256" key="5">
    <source>
        <dbReference type="SAM" id="Phobius"/>
    </source>
</evidence>
<feature type="transmembrane region" description="Helical" evidence="5">
    <location>
        <begin position="252"/>
        <end position="273"/>
    </location>
</feature>
<evidence type="ECO:0000256" key="4">
    <source>
        <dbReference type="ARBA" id="ARBA00023136"/>
    </source>
</evidence>
<feature type="transmembrane region" description="Helical" evidence="5">
    <location>
        <begin position="21"/>
        <end position="45"/>
    </location>
</feature>
<feature type="transmembrane region" description="Helical" evidence="5">
    <location>
        <begin position="280"/>
        <end position="298"/>
    </location>
</feature>
<keyword evidence="3 5" id="KW-1133">Transmembrane helix</keyword>
<gene>
    <name evidence="7" type="ORF">J2S36_000241</name>
</gene>
<feature type="transmembrane region" description="Helical" evidence="5">
    <location>
        <begin position="346"/>
        <end position="366"/>
    </location>
</feature>
<evidence type="ECO:0000259" key="6">
    <source>
        <dbReference type="Pfam" id="PF12698"/>
    </source>
</evidence>
<name>A0ABU1T049_9ACTO</name>
<keyword evidence="8" id="KW-1185">Reference proteome</keyword>
<evidence type="ECO:0000256" key="2">
    <source>
        <dbReference type="ARBA" id="ARBA00022692"/>
    </source>
</evidence>
<feature type="transmembrane region" description="Helical" evidence="5">
    <location>
        <begin position="304"/>
        <end position="325"/>
    </location>
</feature>
<feature type="transmembrane region" description="Helical" evidence="5">
    <location>
        <begin position="214"/>
        <end position="240"/>
    </location>
</feature>
<keyword evidence="2 5" id="KW-0812">Transmembrane</keyword>
<evidence type="ECO:0000313" key="8">
    <source>
        <dbReference type="Proteomes" id="UP001266099"/>
    </source>
</evidence>
<dbReference type="Proteomes" id="UP001266099">
    <property type="component" value="Unassembled WGS sequence"/>
</dbReference>
<keyword evidence="4 5" id="KW-0472">Membrane</keyword>
<reference evidence="7 8" key="1">
    <citation type="submission" date="2023-07" db="EMBL/GenBank/DDBJ databases">
        <title>Sequencing the genomes of 1000 actinobacteria strains.</title>
        <authorList>
            <person name="Klenk H.-P."/>
        </authorList>
    </citation>
    <scope>NUCLEOTIDE SEQUENCE [LARGE SCALE GENOMIC DNA]</scope>
    <source>
        <strain evidence="7 8">DSM 15539</strain>
    </source>
</reference>
<feature type="domain" description="ABC-2 type transporter transmembrane" evidence="6">
    <location>
        <begin position="26"/>
        <end position="362"/>
    </location>
</feature>
<accession>A0ABU1T049</accession>
<dbReference type="RefSeq" id="WP_309954716.1">
    <property type="nucleotide sequence ID" value="NZ_JAVDUJ010000001.1"/>
</dbReference>
<dbReference type="Gene3D" id="3.40.1710.10">
    <property type="entry name" value="abc type-2 transporter like domain"/>
    <property type="match status" value="1"/>
</dbReference>
<feature type="transmembrane region" description="Helical" evidence="5">
    <location>
        <begin position="170"/>
        <end position="193"/>
    </location>
</feature>
<dbReference type="PANTHER" id="PTHR43077">
    <property type="entry name" value="TRANSPORT PERMEASE YVFS-RELATED"/>
    <property type="match status" value="1"/>
</dbReference>
<dbReference type="InterPro" id="IPR051328">
    <property type="entry name" value="T7SS_ABC-Transporter"/>
</dbReference>
<organism evidence="7 8">
    <name type="scientific">Arcanobacterium hippocoleae</name>
    <dbReference type="NCBI Taxonomy" id="149017"/>
    <lineage>
        <taxon>Bacteria</taxon>
        <taxon>Bacillati</taxon>
        <taxon>Actinomycetota</taxon>
        <taxon>Actinomycetes</taxon>
        <taxon>Actinomycetales</taxon>
        <taxon>Actinomycetaceae</taxon>
        <taxon>Arcanobacterium</taxon>
    </lineage>
</organism>
<proteinExistence type="predicted"/>